<comment type="caution">
    <text evidence="4">The sequence shown here is derived from an EMBL/GenBank/DDBJ whole genome shotgun (WGS) entry which is preliminary data.</text>
</comment>
<keyword evidence="1 2" id="KW-0238">DNA-binding</keyword>
<dbReference type="Pfam" id="PF14278">
    <property type="entry name" value="TetR_C_8"/>
    <property type="match status" value="1"/>
</dbReference>
<dbReference type="Gene3D" id="1.10.357.10">
    <property type="entry name" value="Tetracycline Repressor, domain 2"/>
    <property type="match status" value="1"/>
</dbReference>
<evidence type="ECO:0000313" key="5">
    <source>
        <dbReference type="Proteomes" id="UP001596283"/>
    </source>
</evidence>
<dbReference type="Pfam" id="PF00440">
    <property type="entry name" value="TetR_N"/>
    <property type="match status" value="1"/>
</dbReference>
<dbReference type="InterPro" id="IPR039532">
    <property type="entry name" value="TetR_C_Firmicutes"/>
</dbReference>
<dbReference type="EMBL" id="JBHSSI010000078">
    <property type="protein sequence ID" value="MFC6261784.1"/>
    <property type="molecule type" value="Genomic_DNA"/>
</dbReference>
<dbReference type="InterPro" id="IPR050624">
    <property type="entry name" value="HTH-type_Tx_Regulator"/>
</dbReference>
<keyword evidence="5" id="KW-1185">Reference proteome</keyword>
<evidence type="ECO:0000313" key="4">
    <source>
        <dbReference type="EMBL" id="MFC6261784.1"/>
    </source>
</evidence>
<dbReference type="RefSeq" id="WP_125685357.1">
    <property type="nucleotide sequence ID" value="NZ_JBHSSI010000078.1"/>
</dbReference>
<dbReference type="PROSITE" id="PS50977">
    <property type="entry name" value="HTH_TETR_2"/>
    <property type="match status" value="1"/>
</dbReference>
<dbReference type="Proteomes" id="UP001596283">
    <property type="component" value="Unassembled WGS sequence"/>
</dbReference>
<dbReference type="InterPro" id="IPR001647">
    <property type="entry name" value="HTH_TetR"/>
</dbReference>
<gene>
    <name evidence="4" type="ORF">ACFP1C_12650</name>
</gene>
<feature type="DNA-binding region" description="H-T-H motif" evidence="2">
    <location>
        <begin position="29"/>
        <end position="48"/>
    </location>
</feature>
<dbReference type="InterPro" id="IPR009057">
    <property type="entry name" value="Homeodomain-like_sf"/>
</dbReference>
<protein>
    <submittedName>
        <fullName evidence="4">TetR/AcrR family transcriptional regulator</fullName>
    </submittedName>
</protein>
<dbReference type="SUPFAM" id="SSF46689">
    <property type="entry name" value="Homeodomain-like"/>
    <property type="match status" value="1"/>
</dbReference>
<accession>A0ABW1TL34</accession>
<feature type="domain" description="HTH tetR-type" evidence="3">
    <location>
        <begin position="6"/>
        <end position="66"/>
    </location>
</feature>
<organism evidence="4 5">
    <name type="scientific">Levilactobacillus fujinensis</name>
    <dbReference type="NCBI Taxonomy" id="2486024"/>
    <lineage>
        <taxon>Bacteria</taxon>
        <taxon>Bacillati</taxon>
        <taxon>Bacillota</taxon>
        <taxon>Bacilli</taxon>
        <taxon>Lactobacillales</taxon>
        <taxon>Lactobacillaceae</taxon>
        <taxon>Levilactobacillus</taxon>
    </lineage>
</organism>
<reference evidence="5" key="1">
    <citation type="journal article" date="2019" name="Int. J. Syst. Evol. Microbiol.">
        <title>The Global Catalogue of Microorganisms (GCM) 10K type strain sequencing project: providing services to taxonomists for standard genome sequencing and annotation.</title>
        <authorList>
            <consortium name="The Broad Institute Genomics Platform"/>
            <consortium name="The Broad Institute Genome Sequencing Center for Infectious Disease"/>
            <person name="Wu L."/>
            <person name="Ma J."/>
        </authorList>
    </citation>
    <scope>NUCLEOTIDE SEQUENCE [LARGE SCALE GENOMIC DNA]</scope>
    <source>
        <strain evidence="5">CCM 8908</strain>
    </source>
</reference>
<dbReference type="PANTHER" id="PTHR43479:SF7">
    <property type="entry name" value="TETR-FAMILY TRANSCRIPTIONAL REGULATOR"/>
    <property type="match status" value="1"/>
</dbReference>
<dbReference type="PANTHER" id="PTHR43479">
    <property type="entry name" value="ACREF/ENVCD OPERON REPRESSOR-RELATED"/>
    <property type="match status" value="1"/>
</dbReference>
<name>A0ABW1TL34_9LACO</name>
<evidence type="ECO:0000256" key="2">
    <source>
        <dbReference type="PROSITE-ProRule" id="PRU00335"/>
    </source>
</evidence>
<evidence type="ECO:0000259" key="3">
    <source>
        <dbReference type="PROSITE" id="PS50977"/>
    </source>
</evidence>
<evidence type="ECO:0000256" key="1">
    <source>
        <dbReference type="ARBA" id="ARBA00023125"/>
    </source>
</evidence>
<proteinExistence type="predicted"/>
<sequence length="179" mass="20286">MDRRTLKTQRLIKDTLLQLLQQKPLHKITVSEITQIANIGRGTFYVHYPDVDSLYDQIINEAIDNLTELFDQTYPSDADDANFTALFRAVTQYLTTNATLFGVLLRNQKSGKVMRQLKDLFAQRVMTERQFDPNDSEIQVTVAFTTAGAIGVLSDWLTGTLDVNADQLAQIIDKILAKF</sequence>